<dbReference type="GO" id="GO:0051642">
    <property type="term" value="P:centrosome localization"/>
    <property type="evidence" value="ECO:0007669"/>
    <property type="project" value="TreeGrafter"/>
</dbReference>
<evidence type="ECO:0000256" key="1">
    <source>
        <dbReference type="ARBA" id="ARBA00004123"/>
    </source>
</evidence>
<dbReference type="AlphaFoldDB" id="A0AAJ6YGM7"/>
<dbReference type="GeneID" id="105362073"/>
<feature type="compositionally biased region" description="Basic and acidic residues" evidence="18">
    <location>
        <begin position="667"/>
        <end position="679"/>
    </location>
</feature>
<dbReference type="Pfam" id="PF10221">
    <property type="entry name" value="Mat89Bb"/>
    <property type="match status" value="1"/>
</dbReference>
<dbReference type="InterPro" id="IPR019355">
    <property type="entry name" value="Cell_cycle_regulator_Mat89Bb"/>
</dbReference>
<comment type="subcellular location">
    <subcellularLocation>
        <location evidence="2">Cytoplasm</location>
        <location evidence="2">Perinuclear region</location>
    </subcellularLocation>
    <subcellularLocation>
        <location evidence="1">Nucleus</location>
    </subcellularLocation>
</comment>
<keyword evidence="13" id="KW-0131">Cell cycle</keyword>
<dbReference type="KEGG" id="csol:105362073"/>
<comment type="similarity">
    <text evidence="16">Belongs to the Integrator subunit 13 family.</text>
</comment>
<comment type="subunit">
    <text evidence="17">Belongs to the multiprotein complex Integrator, at least composed of IntS1, IntS2, IntS3, IntS4, omd/IntS5, IntS6, defl/IntS7, IntS8, IntS9, IntS10, IntS11, IntS12, asun/IntS13, IntS14 and IntS15. The core complex associates with protein phosphatase 2A subunits mts/PP2A and Pp2A-29B, to form the Integrator-PP2A (INTAC) complex.</text>
</comment>
<name>A0AAJ6YGM7_9HYME</name>
<feature type="region of interest" description="Disordered" evidence="18">
    <location>
        <begin position="642"/>
        <end position="679"/>
    </location>
</feature>
<dbReference type="GO" id="GO:0007283">
    <property type="term" value="P:spermatogenesis"/>
    <property type="evidence" value="ECO:0007669"/>
    <property type="project" value="UniProtKB-KW"/>
</dbReference>
<accession>A0AAJ6YGM7</accession>
<keyword evidence="11" id="KW-0539">Nucleus</keyword>
<evidence type="ECO:0000256" key="14">
    <source>
        <dbReference type="ARBA" id="ARBA00030658"/>
    </source>
</evidence>
<gene>
    <name evidence="20" type="primary">LOC105362073</name>
</gene>
<proteinExistence type="inferred from homology"/>
<evidence type="ECO:0000256" key="18">
    <source>
        <dbReference type="SAM" id="MobiDB-lite"/>
    </source>
</evidence>
<evidence type="ECO:0000256" key="3">
    <source>
        <dbReference type="ARBA" id="ARBA00020501"/>
    </source>
</evidence>
<dbReference type="Proteomes" id="UP000695007">
    <property type="component" value="Unplaced"/>
</dbReference>
<reference evidence="20" key="1">
    <citation type="submission" date="2025-08" db="UniProtKB">
        <authorList>
            <consortium name="RefSeq"/>
        </authorList>
    </citation>
    <scope>IDENTIFICATION</scope>
</reference>
<dbReference type="GO" id="GO:0007346">
    <property type="term" value="P:regulation of mitotic cell cycle"/>
    <property type="evidence" value="ECO:0007669"/>
    <property type="project" value="TreeGrafter"/>
</dbReference>
<sequence>MYPANHKTVFVLDHTPYFSISTESPLDFDCLKVRGQQNLIPLPPVCKSLWTTSIETSMEYCRIVWDLFPTGKLVRFVVSDHSAHILNTWSPLQQNLAHIMNGMAIIGVPSRSHQPGADFSVIHGLRVAIEALTESSENQLEKKMAGPEAASKLLNRGRVICITSARDNMNMKSLENIFLNQLTQQNKQTIGSDHLVPIHHCHLVILNIFPNTIESQVTSQTLREISPLLSMEVHSMKAPILHSKLSHLILSHYDLASTTVTGIPMKEEQNASSSANYDVEIFHSSAAHLAILKGNPQDSALIKTFRRFDEGTEYETVTLKWCTPRGCSASEMQNCTAMHRITPVDVNSRPSSCLINFLLNGRSVMLEMARKSGGKAISHLLASHGGEIFIHTLSTSRSVLEDPPSISEGCGGRVTDYRITDFGSLMRANVLAPLKRKTIDEAEGPAEKMRSRLERHTKYWPITISNTLMFNLKQMIEPLADLVLKDDLGKEEVLQCKQIIFGLLQLEAKHESLPLPNLGGGRGGKSGVRRDEHYKLLWSELEAFLRGHSATSIGHSEVLSCLLEVRNKDDKDKNKVELDQALRELDGLSNEDTTTRATVIRATTDSPMSPPGCVSVNIAKQHQVQMTRSLLDIWCHRSAPRDRKPDFHGRLNSDGARAKLYPNLKENQGRENREPVIEA</sequence>
<evidence type="ECO:0000256" key="7">
    <source>
        <dbReference type="ARBA" id="ARBA00022776"/>
    </source>
</evidence>
<keyword evidence="4" id="KW-0217">Developmental protein</keyword>
<evidence type="ECO:0000256" key="13">
    <source>
        <dbReference type="ARBA" id="ARBA00023306"/>
    </source>
</evidence>
<evidence type="ECO:0000256" key="16">
    <source>
        <dbReference type="ARBA" id="ARBA00061603"/>
    </source>
</evidence>
<evidence type="ECO:0000256" key="12">
    <source>
        <dbReference type="ARBA" id="ARBA00023254"/>
    </source>
</evidence>
<dbReference type="GO" id="GO:0048471">
    <property type="term" value="C:perinuclear region of cytoplasm"/>
    <property type="evidence" value="ECO:0007669"/>
    <property type="project" value="UniProtKB-SubCell"/>
</dbReference>
<evidence type="ECO:0000256" key="10">
    <source>
        <dbReference type="ARBA" id="ARBA00023054"/>
    </source>
</evidence>
<evidence type="ECO:0000256" key="11">
    <source>
        <dbReference type="ARBA" id="ARBA00023242"/>
    </source>
</evidence>
<dbReference type="GO" id="GO:0051321">
    <property type="term" value="P:meiotic cell cycle"/>
    <property type="evidence" value="ECO:0007669"/>
    <property type="project" value="UniProtKB-KW"/>
</dbReference>
<evidence type="ECO:0000256" key="6">
    <source>
        <dbReference type="ARBA" id="ARBA00022618"/>
    </source>
</evidence>
<keyword evidence="5" id="KW-0963">Cytoplasm</keyword>
<keyword evidence="8" id="KW-0221">Differentiation</keyword>
<dbReference type="PANTHER" id="PTHR12955">
    <property type="entry name" value="SARCOMA ANTIGEN NY-SAR-95-RELATED"/>
    <property type="match status" value="1"/>
</dbReference>
<dbReference type="GO" id="GO:0051301">
    <property type="term" value="P:cell division"/>
    <property type="evidence" value="ECO:0007669"/>
    <property type="project" value="UniProtKB-KW"/>
</dbReference>
<keyword evidence="12" id="KW-0469">Meiosis</keyword>
<evidence type="ECO:0000256" key="9">
    <source>
        <dbReference type="ARBA" id="ARBA00022871"/>
    </source>
</evidence>
<keyword evidence="9" id="KW-0744">Spermatogenesis</keyword>
<evidence type="ECO:0000256" key="17">
    <source>
        <dbReference type="ARBA" id="ARBA00065185"/>
    </source>
</evidence>
<dbReference type="PANTHER" id="PTHR12955:SF1">
    <property type="entry name" value="INTEGRATOR COMPLEX SUBUNIT 13"/>
    <property type="match status" value="1"/>
</dbReference>
<dbReference type="CTD" id="41971"/>
<organism evidence="19 20">
    <name type="scientific">Ceratosolen solmsi marchali</name>
    <dbReference type="NCBI Taxonomy" id="326594"/>
    <lineage>
        <taxon>Eukaryota</taxon>
        <taxon>Metazoa</taxon>
        <taxon>Ecdysozoa</taxon>
        <taxon>Arthropoda</taxon>
        <taxon>Hexapoda</taxon>
        <taxon>Insecta</taxon>
        <taxon>Pterygota</taxon>
        <taxon>Neoptera</taxon>
        <taxon>Endopterygota</taxon>
        <taxon>Hymenoptera</taxon>
        <taxon>Apocrita</taxon>
        <taxon>Proctotrupomorpha</taxon>
        <taxon>Chalcidoidea</taxon>
        <taxon>Agaonidae</taxon>
        <taxon>Agaoninae</taxon>
        <taxon>Ceratosolen</taxon>
    </lineage>
</organism>
<keyword evidence="6" id="KW-0132">Cell division</keyword>
<keyword evidence="19" id="KW-1185">Reference proteome</keyword>
<evidence type="ECO:0000313" key="19">
    <source>
        <dbReference type="Proteomes" id="UP000695007"/>
    </source>
</evidence>
<evidence type="ECO:0000313" key="20">
    <source>
        <dbReference type="RefSeq" id="XP_011497708.1"/>
    </source>
</evidence>
<dbReference type="GO" id="GO:0032039">
    <property type="term" value="C:integrator complex"/>
    <property type="evidence" value="ECO:0007669"/>
    <property type="project" value="TreeGrafter"/>
</dbReference>
<evidence type="ECO:0000256" key="2">
    <source>
        <dbReference type="ARBA" id="ARBA00004556"/>
    </source>
</evidence>
<evidence type="ECO:0000256" key="4">
    <source>
        <dbReference type="ARBA" id="ARBA00022473"/>
    </source>
</evidence>
<dbReference type="GO" id="GO:0030154">
    <property type="term" value="P:cell differentiation"/>
    <property type="evidence" value="ECO:0007669"/>
    <property type="project" value="UniProtKB-KW"/>
</dbReference>
<dbReference type="RefSeq" id="XP_011497708.1">
    <property type="nucleotide sequence ID" value="XM_011499406.1"/>
</dbReference>
<evidence type="ECO:0000256" key="15">
    <source>
        <dbReference type="ARBA" id="ARBA00032585"/>
    </source>
</evidence>
<protein>
    <recommendedName>
        <fullName evidence="3">Protein asunder</fullName>
    </recommendedName>
    <alternativeName>
        <fullName evidence="15">Cell cycle regulator Mat89Bb</fullName>
    </alternativeName>
    <alternativeName>
        <fullName evidence="14">Set apart in position or space protein</fullName>
    </alternativeName>
</protein>
<keyword evidence="7" id="KW-0498">Mitosis</keyword>
<feature type="compositionally biased region" description="Basic and acidic residues" evidence="18">
    <location>
        <begin position="642"/>
        <end position="651"/>
    </location>
</feature>
<evidence type="ECO:0000256" key="5">
    <source>
        <dbReference type="ARBA" id="ARBA00022490"/>
    </source>
</evidence>
<evidence type="ECO:0000256" key="8">
    <source>
        <dbReference type="ARBA" id="ARBA00022782"/>
    </source>
</evidence>
<keyword evidence="10" id="KW-0175">Coiled coil</keyword>